<dbReference type="KEGG" id="gim:F1728_15170"/>
<dbReference type="EMBL" id="CP043930">
    <property type="protein sequence ID" value="QGQ23940.1"/>
    <property type="molecule type" value="Genomic_DNA"/>
</dbReference>
<dbReference type="AlphaFoldDB" id="A0A6I6AEH1"/>
<feature type="domain" description="DUF4357" evidence="1">
    <location>
        <begin position="224"/>
        <end position="277"/>
    </location>
</feature>
<dbReference type="Proteomes" id="UP000427281">
    <property type="component" value="Chromosome"/>
</dbReference>
<dbReference type="InterPro" id="IPR025579">
    <property type="entry name" value="DUF4357"/>
</dbReference>
<dbReference type="Pfam" id="PF14267">
    <property type="entry name" value="DUF4357"/>
    <property type="match status" value="1"/>
</dbReference>
<name>A0A6I6AEH1_9PLAN</name>
<evidence type="ECO:0000313" key="3">
    <source>
        <dbReference type="Proteomes" id="UP000427281"/>
    </source>
</evidence>
<dbReference type="RefSeq" id="WP_155364836.1">
    <property type="nucleotide sequence ID" value="NZ_CP043930.1"/>
</dbReference>
<gene>
    <name evidence="2" type="ORF">F1728_15170</name>
</gene>
<accession>A0A6I6AEH1</accession>
<proteinExistence type="predicted"/>
<organism evidence="2 3">
    <name type="scientific">Gimesia benthica</name>
    <dbReference type="NCBI Taxonomy" id="2608982"/>
    <lineage>
        <taxon>Bacteria</taxon>
        <taxon>Pseudomonadati</taxon>
        <taxon>Planctomycetota</taxon>
        <taxon>Planctomycetia</taxon>
        <taxon>Planctomycetales</taxon>
        <taxon>Planctomycetaceae</taxon>
        <taxon>Gimesia</taxon>
    </lineage>
</organism>
<keyword evidence="3" id="KW-1185">Reference proteome</keyword>
<protein>
    <submittedName>
        <fullName evidence="2">GIY-YIG nuclease family protein</fullName>
    </submittedName>
</protein>
<dbReference type="CDD" id="cd10447">
    <property type="entry name" value="GIY-YIG_unchar_2"/>
    <property type="match status" value="1"/>
</dbReference>
<sequence>MLEQHQRPFSIKIFVPDGDPDGLRVVEKSNWTGVGIVFRRTNYKQAANRDEFLKTGVYILVGASEESSLPTVYIGEGDPVKARLDSHYSKKDFWDWAVFFVTKDSSLNKAHVKHLESRLLELAGDAKQCKLDNTQTSLPPSLSEAEIADVESFLLDILNVFPLLGLSVFEKTETSVKPRDLLYIKAKGVAAKGYEDAKGFVVMQGSQMVVEATPSLNQHYLSIRKDLIDQGIVVYQGQHYVFTQNQVFSAPSKAGAVITGGPTNGRTAWKTKEGTTLKEIQEASIVKEADDE</sequence>
<evidence type="ECO:0000259" key="1">
    <source>
        <dbReference type="Pfam" id="PF14267"/>
    </source>
</evidence>
<reference evidence="2 3" key="1">
    <citation type="submission" date="2019-09" db="EMBL/GenBank/DDBJ databases">
        <title>Gimesia benthica sp. nov., a novel bacterium isolated from deep-sea water of the Northwest Indian Ocean.</title>
        <authorList>
            <person name="Dai X."/>
        </authorList>
    </citation>
    <scope>NUCLEOTIDE SEQUENCE [LARGE SCALE GENOMIC DNA]</scope>
    <source>
        <strain evidence="2 3">E7</strain>
    </source>
</reference>
<evidence type="ECO:0000313" key="2">
    <source>
        <dbReference type="EMBL" id="QGQ23940.1"/>
    </source>
</evidence>